<dbReference type="AlphaFoldDB" id="A0A0A9D6A4"/>
<organism evidence="3">
    <name type="scientific">Arundo donax</name>
    <name type="common">Giant reed</name>
    <name type="synonym">Donax arundinaceus</name>
    <dbReference type="NCBI Taxonomy" id="35708"/>
    <lineage>
        <taxon>Eukaryota</taxon>
        <taxon>Viridiplantae</taxon>
        <taxon>Streptophyta</taxon>
        <taxon>Embryophyta</taxon>
        <taxon>Tracheophyta</taxon>
        <taxon>Spermatophyta</taxon>
        <taxon>Magnoliopsida</taxon>
        <taxon>Liliopsida</taxon>
        <taxon>Poales</taxon>
        <taxon>Poaceae</taxon>
        <taxon>PACMAD clade</taxon>
        <taxon>Arundinoideae</taxon>
        <taxon>Arundineae</taxon>
        <taxon>Arundo</taxon>
    </lineage>
</organism>
<dbReference type="EMBL" id="GBRH01216740">
    <property type="protein sequence ID" value="JAD81155.1"/>
    <property type="molecule type" value="Transcribed_RNA"/>
</dbReference>
<feature type="compositionally biased region" description="Basic and acidic residues" evidence="1">
    <location>
        <begin position="73"/>
        <end position="82"/>
    </location>
</feature>
<keyword evidence="2" id="KW-0472">Membrane</keyword>
<accession>A0A0A9D6A4</accession>
<sequence>MAAANDDVKISSSVTSSPSALNFFEYCLLDFLELFVTKTNFLPIFRSSSIVSGTPSMSLSPFQITPSQSNRKASTESTRDRAASAVRRPQGGVGTPLAMAALSFPAAAADLFVLRWFWNWMRKCE</sequence>
<feature type="region of interest" description="Disordered" evidence="1">
    <location>
        <begin position="60"/>
        <end position="89"/>
    </location>
</feature>
<feature type="transmembrane region" description="Helical" evidence="2">
    <location>
        <begin position="97"/>
        <end position="118"/>
    </location>
</feature>
<name>A0A0A9D6A4_ARUDO</name>
<keyword evidence="2" id="KW-0812">Transmembrane</keyword>
<reference evidence="3" key="2">
    <citation type="journal article" date="2015" name="Data Brief">
        <title>Shoot transcriptome of the giant reed, Arundo donax.</title>
        <authorList>
            <person name="Barrero R.A."/>
            <person name="Guerrero F.D."/>
            <person name="Moolhuijzen P."/>
            <person name="Goolsby J.A."/>
            <person name="Tidwell J."/>
            <person name="Bellgard S.E."/>
            <person name="Bellgard M.I."/>
        </authorList>
    </citation>
    <scope>NUCLEOTIDE SEQUENCE</scope>
    <source>
        <tissue evidence="3">Shoot tissue taken approximately 20 cm above the soil surface</tissue>
    </source>
</reference>
<evidence type="ECO:0000256" key="2">
    <source>
        <dbReference type="SAM" id="Phobius"/>
    </source>
</evidence>
<evidence type="ECO:0000313" key="3">
    <source>
        <dbReference type="EMBL" id="JAD81155.1"/>
    </source>
</evidence>
<proteinExistence type="predicted"/>
<protein>
    <submittedName>
        <fullName evidence="3">Uncharacterized protein</fullName>
    </submittedName>
</protein>
<keyword evidence="2" id="KW-1133">Transmembrane helix</keyword>
<evidence type="ECO:0000256" key="1">
    <source>
        <dbReference type="SAM" id="MobiDB-lite"/>
    </source>
</evidence>
<reference evidence="3" key="1">
    <citation type="submission" date="2014-09" db="EMBL/GenBank/DDBJ databases">
        <authorList>
            <person name="Magalhaes I.L.F."/>
            <person name="Oliveira U."/>
            <person name="Santos F.R."/>
            <person name="Vidigal T.H.D.A."/>
            <person name="Brescovit A.D."/>
            <person name="Santos A.J."/>
        </authorList>
    </citation>
    <scope>NUCLEOTIDE SEQUENCE</scope>
    <source>
        <tissue evidence="3">Shoot tissue taken approximately 20 cm above the soil surface</tissue>
    </source>
</reference>
<feature type="compositionally biased region" description="Polar residues" evidence="1">
    <location>
        <begin position="60"/>
        <end position="72"/>
    </location>
</feature>